<reference evidence="2" key="1">
    <citation type="submission" date="2020-07" db="EMBL/GenBank/DDBJ databases">
        <title>Multicomponent nature underlies the extraordinary mechanical properties of spider dragline silk.</title>
        <authorList>
            <person name="Kono N."/>
            <person name="Nakamura H."/>
            <person name="Mori M."/>
            <person name="Yoshida Y."/>
            <person name="Ohtoshi R."/>
            <person name="Malay A.D."/>
            <person name="Moran D.A.P."/>
            <person name="Tomita M."/>
            <person name="Numata K."/>
            <person name="Arakawa K."/>
        </authorList>
    </citation>
    <scope>NUCLEOTIDE SEQUENCE</scope>
</reference>
<dbReference type="InterPro" id="IPR036397">
    <property type="entry name" value="RNaseH_sf"/>
</dbReference>
<sequence>MQAVETKIRENRRFTITTLSLEFPVVALSVVYKFVTENLNHKKLCSRWAPRPLTTEHKEKRFASSLNFLIRYEEEGDDMLSRIVTGDKTWVPHITPESKQQSMEGRQTSSPIKDKAKQTPSKRKIRAIVFWDRHGI</sequence>
<comment type="caution">
    <text evidence="2">The sequence shown here is derived from an EMBL/GenBank/DDBJ whole genome shotgun (WGS) entry which is preliminary data.</text>
</comment>
<dbReference type="PANTHER" id="PTHR46060">
    <property type="entry name" value="MARINER MOS1 TRANSPOSASE-LIKE PROTEIN"/>
    <property type="match status" value="1"/>
</dbReference>
<name>A0A8X6FBH5_TRICU</name>
<dbReference type="AlphaFoldDB" id="A0A8X6FBH5"/>
<dbReference type="EMBL" id="BMAO01031369">
    <property type="protein sequence ID" value="GFQ74564.1"/>
    <property type="molecule type" value="Genomic_DNA"/>
</dbReference>
<accession>A0A8X6FBH5</accession>
<dbReference type="GO" id="GO:0003676">
    <property type="term" value="F:nucleic acid binding"/>
    <property type="evidence" value="ECO:0007669"/>
    <property type="project" value="InterPro"/>
</dbReference>
<gene>
    <name evidence="2" type="primary">AVEN_129704_1</name>
    <name evidence="2" type="ORF">TNCT_371291</name>
</gene>
<proteinExistence type="predicted"/>
<evidence type="ECO:0000313" key="2">
    <source>
        <dbReference type="EMBL" id="GFQ74564.1"/>
    </source>
</evidence>
<organism evidence="2 3">
    <name type="scientific">Trichonephila clavata</name>
    <name type="common">Joro spider</name>
    <name type="synonym">Nephila clavata</name>
    <dbReference type="NCBI Taxonomy" id="2740835"/>
    <lineage>
        <taxon>Eukaryota</taxon>
        <taxon>Metazoa</taxon>
        <taxon>Ecdysozoa</taxon>
        <taxon>Arthropoda</taxon>
        <taxon>Chelicerata</taxon>
        <taxon>Arachnida</taxon>
        <taxon>Araneae</taxon>
        <taxon>Araneomorphae</taxon>
        <taxon>Entelegynae</taxon>
        <taxon>Araneoidea</taxon>
        <taxon>Nephilidae</taxon>
        <taxon>Trichonephila</taxon>
    </lineage>
</organism>
<dbReference type="InterPro" id="IPR052709">
    <property type="entry name" value="Transposase-MT_Hybrid"/>
</dbReference>
<evidence type="ECO:0000256" key="1">
    <source>
        <dbReference type="SAM" id="MobiDB-lite"/>
    </source>
</evidence>
<dbReference type="OrthoDB" id="6427598at2759"/>
<keyword evidence="3" id="KW-1185">Reference proteome</keyword>
<dbReference type="Gene3D" id="3.30.420.10">
    <property type="entry name" value="Ribonuclease H-like superfamily/Ribonuclease H"/>
    <property type="match status" value="1"/>
</dbReference>
<dbReference type="PANTHER" id="PTHR46060:SF1">
    <property type="entry name" value="MARINER MOS1 TRANSPOSASE-LIKE PROTEIN"/>
    <property type="match status" value="1"/>
</dbReference>
<dbReference type="Proteomes" id="UP000887116">
    <property type="component" value="Unassembled WGS sequence"/>
</dbReference>
<feature type="region of interest" description="Disordered" evidence="1">
    <location>
        <begin position="91"/>
        <end position="121"/>
    </location>
</feature>
<feature type="compositionally biased region" description="Polar residues" evidence="1">
    <location>
        <begin position="97"/>
        <end position="111"/>
    </location>
</feature>
<evidence type="ECO:0000313" key="3">
    <source>
        <dbReference type="Proteomes" id="UP000887116"/>
    </source>
</evidence>
<protein>
    <submittedName>
        <fullName evidence="2">Uncharacterized protein</fullName>
    </submittedName>
</protein>